<feature type="transmembrane region" description="Helical" evidence="9">
    <location>
        <begin position="224"/>
        <end position="243"/>
    </location>
</feature>
<dbReference type="GO" id="GO:0005886">
    <property type="term" value="C:plasma membrane"/>
    <property type="evidence" value="ECO:0007669"/>
    <property type="project" value="UniProtKB-SubCell"/>
</dbReference>
<dbReference type="GO" id="GO:0140359">
    <property type="term" value="F:ABC-type transporter activity"/>
    <property type="evidence" value="ECO:0007669"/>
    <property type="project" value="InterPro"/>
</dbReference>
<dbReference type="InterPro" id="IPR047817">
    <property type="entry name" value="ABC2_TM_bact-type"/>
</dbReference>
<dbReference type="GO" id="GO:0015920">
    <property type="term" value="P:lipopolysaccharide transport"/>
    <property type="evidence" value="ECO:0007669"/>
    <property type="project" value="TreeGrafter"/>
</dbReference>
<evidence type="ECO:0000256" key="1">
    <source>
        <dbReference type="ARBA" id="ARBA00004429"/>
    </source>
</evidence>
<reference evidence="12 13" key="2">
    <citation type="submission" date="2014-01" db="EMBL/GenBank/DDBJ databases">
        <title>Draft genome sequencing of Bacillus alcalophilus CGMCC 1.3604.</title>
        <authorList>
            <person name="Yang J."/>
            <person name="Diao L."/>
            <person name="Yang S."/>
        </authorList>
    </citation>
    <scope>NUCLEOTIDE SEQUENCE [LARGE SCALE GENOMIC DNA]</scope>
    <source>
        <strain evidence="12 13">CGMCC 1.3604</strain>
    </source>
</reference>
<dbReference type="PANTHER" id="PTHR30413">
    <property type="entry name" value="INNER MEMBRANE TRANSPORT PERMEASE"/>
    <property type="match status" value="1"/>
</dbReference>
<feature type="transmembrane region" description="Helical" evidence="9">
    <location>
        <begin position="59"/>
        <end position="79"/>
    </location>
</feature>
<evidence type="ECO:0000313" key="12">
    <source>
        <dbReference type="EMBL" id="THG90929.1"/>
    </source>
</evidence>
<dbReference type="OrthoDB" id="9794365at2"/>
<evidence type="ECO:0000256" key="2">
    <source>
        <dbReference type="ARBA" id="ARBA00007783"/>
    </source>
</evidence>
<organism evidence="11">
    <name type="scientific">Alkalihalobacillus alcalophilus ATCC 27647 = CGMCC 1.3604</name>
    <dbReference type="NCBI Taxonomy" id="1218173"/>
    <lineage>
        <taxon>Bacteria</taxon>
        <taxon>Bacillati</taxon>
        <taxon>Bacillota</taxon>
        <taxon>Bacilli</taxon>
        <taxon>Bacillales</taxon>
        <taxon>Bacillaceae</taxon>
        <taxon>Alkalihalobacillus</taxon>
    </lineage>
</organism>
<sequence length="254" mass="29662">MFEIYRYRHLLFFLVRKELRVKYRNTLLGYFWSLLEPLGLMIIYSIVFSLIMRFEVDNYPLLLLSGLIPWMFVSHSINTGSKILTLNASLIKKVYFPRQLFPITVVTTNIINLMISLVLVGVFSIIYGGGLGLSLVWLPFVMFFQYLLVLSVVLILSSISVYYRDIEFMSSLGIRGWMYLSPIIYPISIIPDEYINLYMLNPMATIISIYHHIFYGAELVEFKWILYTIGVTIFLLFICWTIFGKLSKKMGEVI</sequence>
<keyword evidence="8 9" id="KW-0472">Membrane</keyword>
<feature type="domain" description="ABC transmembrane type-2" evidence="10">
    <location>
        <begin position="28"/>
        <end position="246"/>
    </location>
</feature>
<proteinExistence type="inferred from homology"/>
<comment type="subcellular location">
    <subcellularLocation>
        <location evidence="1">Cell inner membrane</location>
        <topology evidence="1">Multi-pass membrane protein</topology>
    </subcellularLocation>
    <subcellularLocation>
        <location evidence="9">Cell membrane</location>
        <topology evidence="9">Multi-pass membrane protein</topology>
    </subcellularLocation>
</comment>
<comment type="similarity">
    <text evidence="2 9">Belongs to the ABC-2 integral membrane protein family.</text>
</comment>
<keyword evidence="6 9" id="KW-0812">Transmembrane</keyword>
<evidence type="ECO:0000256" key="4">
    <source>
        <dbReference type="ARBA" id="ARBA00022475"/>
    </source>
</evidence>
<evidence type="ECO:0000256" key="6">
    <source>
        <dbReference type="ARBA" id="ARBA00022692"/>
    </source>
</evidence>
<feature type="transmembrane region" description="Helical" evidence="9">
    <location>
        <begin position="100"/>
        <end position="128"/>
    </location>
</feature>
<dbReference type="InterPro" id="IPR013525">
    <property type="entry name" value="ABC2_TM"/>
</dbReference>
<keyword evidence="3 9" id="KW-0813">Transport</keyword>
<reference evidence="11" key="1">
    <citation type="submission" date="2012-07" db="EMBL/GenBank/DDBJ databases">
        <title>A Draft Genome for Bacillus alcalophilus strain ATCC 27647.</title>
        <authorList>
            <person name="Attie O."/>
            <person name="Jayaprakash A."/>
            <person name="Sachidanandam R."/>
            <person name="Shah H."/>
            <person name="Paulsen I."/>
            <person name="Morino M."/>
            <person name="Ito M."/>
            <person name="Krulwich T."/>
        </authorList>
    </citation>
    <scope>NUCLEOTIDE SEQUENCE</scope>
    <source>
        <strain evidence="11">ATCC 27647</strain>
    </source>
</reference>
<dbReference type="AlphaFoldDB" id="J8TV86"/>
<dbReference type="Pfam" id="PF01061">
    <property type="entry name" value="ABC2_membrane"/>
    <property type="match status" value="1"/>
</dbReference>
<evidence type="ECO:0000313" key="13">
    <source>
        <dbReference type="Proteomes" id="UP000297014"/>
    </source>
</evidence>
<dbReference type="PROSITE" id="PS51012">
    <property type="entry name" value="ABC_TM2"/>
    <property type="match status" value="1"/>
</dbReference>
<dbReference type="PANTHER" id="PTHR30413:SF8">
    <property type="entry name" value="TRANSPORT PERMEASE PROTEIN"/>
    <property type="match status" value="1"/>
</dbReference>
<evidence type="ECO:0000259" key="10">
    <source>
        <dbReference type="PROSITE" id="PS51012"/>
    </source>
</evidence>
<feature type="transmembrane region" description="Helical" evidence="9">
    <location>
        <begin position="27"/>
        <end position="47"/>
    </location>
</feature>
<evidence type="ECO:0000256" key="3">
    <source>
        <dbReference type="ARBA" id="ARBA00022448"/>
    </source>
</evidence>
<name>J8TV86_ALKAL</name>
<keyword evidence="5" id="KW-0997">Cell inner membrane</keyword>
<gene>
    <name evidence="12" type="ORF">AJ85_08140</name>
    <name evidence="11" type="ORF">BalcAV0814</name>
</gene>
<keyword evidence="7 9" id="KW-1133">Transmembrane helix</keyword>
<dbReference type="EMBL" id="JX399259">
    <property type="protein sequence ID" value="AFV25682.1"/>
    <property type="molecule type" value="Genomic_DNA"/>
</dbReference>
<dbReference type="EMBL" id="JALP01000103">
    <property type="protein sequence ID" value="THG90929.1"/>
    <property type="molecule type" value="Genomic_DNA"/>
</dbReference>
<dbReference type="RefSeq" id="WP_003321312.1">
    <property type="nucleotide sequence ID" value="NZ_JALP01000103.1"/>
</dbReference>
<protein>
    <recommendedName>
        <fullName evidence="9">Transport permease protein</fullName>
    </recommendedName>
</protein>
<evidence type="ECO:0000256" key="8">
    <source>
        <dbReference type="ARBA" id="ARBA00023136"/>
    </source>
</evidence>
<evidence type="ECO:0000256" key="5">
    <source>
        <dbReference type="ARBA" id="ARBA00022519"/>
    </source>
</evidence>
<evidence type="ECO:0000313" key="11">
    <source>
        <dbReference type="EMBL" id="AFV25682.1"/>
    </source>
</evidence>
<evidence type="ECO:0000256" key="7">
    <source>
        <dbReference type="ARBA" id="ARBA00022989"/>
    </source>
</evidence>
<feature type="transmembrane region" description="Helical" evidence="9">
    <location>
        <begin position="174"/>
        <end position="191"/>
    </location>
</feature>
<keyword evidence="4 9" id="KW-1003">Cell membrane</keyword>
<evidence type="ECO:0000256" key="9">
    <source>
        <dbReference type="RuleBase" id="RU361157"/>
    </source>
</evidence>
<dbReference type="Proteomes" id="UP000297014">
    <property type="component" value="Unassembled WGS sequence"/>
</dbReference>
<feature type="transmembrane region" description="Helical" evidence="9">
    <location>
        <begin position="140"/>
        <end position="162"/>
    </location>
</feature>
<accession>J8TV86</accession>